<dbReference type="InterPro" id="IPR042177">
    <property type="entry name" value="Cell/Rod_1"/>
</dbReference>
<evidence type="ECO:0000256" key="5">
    <source>
        <dbReference type="PIRNR" id="PIRNR038471"/>
    </source>
</evidence>
<accession>A0AAW9R8R7</accession>
<keyword evidence="9" id="KW-1185">Reference proteome</keyword>
<dbReference type="Proteomes" id="UP001364472">
    <property type="component" value="Unassembled WGS sequence"/>
</dbReference>
<name>A0AAW9R8R7_9GAMM</name>
<dbReference type="Pfam" id="PF04085">
    <property type="entry name" value="MreC"/>
    <property type="match status" value="1"/>
</dbReference>
<dbReference type="Gene3D" id="2.40.10.350">
    <property type="entry name" value="Rod shape-determining protein MreC, domain 2"/>
    <property type="match status" value="1"/>
</dbReference>
<organism evidence="8 9">
    <name type="scientific">Denitratimonas tolerans</name>
    <dbReference type="NCBI Taxonomy" id="1338420"/>
    <lineage>
        <taxon>Bacteria</taxon>
        <taxon>Pseudomonadati</taxon>
        <taxon>Pseudomonadota</taxon>
        <taxon>Gammaproteobacteria</taxon>
        <taxon>Lysobacterales</taxon>
        <taxon>Lysobacteraceae</taxon>
        <taxon>Denitratimonas</taxon>
    </lineage>
</organism>
<evidence type="ECO:0000256" key="2">
    <source>
        <dbReference type="ARBA" id="ARBA00013855"/>
    </source>
</evidence>
<evidence type="ECO:0000313" key="9">
    <source>
        <dbReference type="Proteomes" id="UP001364472"/>
    </source>
</evidence>
<dbReference type="Gene3D" id="2.40.10.340">
    <property type="entry name" value="Rod shape-determining protein MreC, domain 1"/>
    <property type="match status" value="1"/>
</dbReference>
<evidence type="ECO:0000256" key="4">
    <source>
        <dbReference type="ARBA" id="ARBA00032089"/>
    </source>
</evidence>
<dbReference type="InterPro" id="IPR055342">
    <property type="entry name" value="MreC_beta-barrel_core"/>
</dbReference>
<dbReference type="PANTHER" id="PTHR34138:SF1">
    <property type="entry name" value="CELL SHAPE-DETERMINING PROTEIN MREC"/>
    <property type="match status" value="1"/>
</dbReference>
<comment type="similarity">
    <text evidence="1 5">Belongs to the MreC family.</text>
</comment>
<evidence type="ECO:0000259" key="7">
    <source>
        <dbReference type="Pfam" id="PF04085"/>
    </source>
</evidence>
<evidence type="ECO:0000256" key="3">
    <source>
        <dbReference type="ARBA" id="ARBA00022960"/>
    </source>
</evidence>
<evidence type="ECO:0000256" key="6">
    <source>
        <dbReference type="SAM" id="MobiDB-lite"/>
    </source>
</evidence>
<gene>
    <name evidence="8" type="primary">mreC</name>
    <name evidence="8" type="ORF">WB794_11080</name>
</gene>
<dbReference type="GO" id="GO:0005886">
    <property type="term" value="C:plasma membrane"/>
    <property type="evidence" value="ECO:0007669"/>
    <property type="project" value="TreeGrafter"/>
</dbReference>
<dbReference type="InterPro" id="IPR007221">
    <property type="entry name" value="MreC"/>
</dbReference>
<comment type="caution">
    <text evidence="8">The sequence shown here is derived from an EMBL/GenBank/DDBJ whole genome shotgun (WGS) entry which is preliminary data.</text>
</comment>
<dbReference type="RefSeq" id="WP_337335916.1">
    <property type="nucleotide sequence ID" value="NZ_JBBDHC010000016.1"/>
</dbReference>
<evidence type="ECO:0000313" key="8">
    <source>
        <dbReference type="EMBL" id="MEJ1250213.1"/>
    </source>
</evidence>
<sequence>MAQSGSSSGNLFVEGGAGTLKLLAYLALAVVLMVADHRGGYLDTVRTSAGLLTGPLYRLAGAPAQLAHTLSDHFTTQRTLLAENDVLREQLLLANARMDRLAGVQVENQRLRELLGGTRGLQLNVQLAGLIDIDLDPFRHRLVIDAGSRRGVAEGLAVIDGEGLVGQVLSVTPMNATVILVSDPSHAVPVQVVRTGLRAIAYGTGRTDRLEVPSIPLSADLRVGDVLETSGMGGRFPAGFKVGTIEQLHPDDTRLFAVAEARPAARLDRGGEVLLVWSAPESSADPVGPPAPAGRMREPAASGENRP</sequence>
<dbReference type="GO" id="GO:0008360">
    <property type="term" value="P:regulation of cell shape"/>
    <property type="evidence" value="ECO:0007669"/>
    <property type="project" value="UniProtKB-KW"/>
</dbReference>
<feature type="domain" description="Rod shape-determining protein MreC beta-barrel core" evidence="7">
    <location>
        <begin position="131"/>
        <end position="277"/>
    </location>
</feature>
<dbReference type="NCBIfam" id="TIGR00219">
    <property type="entry name" value="mreC"/>
    <property type="match status" value="1"/>
</dbReference>
<feature type="region of interest" description="Disordered" evidence="6">
    <location>
        <begin position="279"/>
        <end position="307"/>
    </location>
</feature>
<dbReference type="PANTHER" id="PTHR34138">
    <property type="entry name" value="CELL SHAPE-DETERMINING PROTEIN MREC"/>
    <property type="match status" value="1"/>
</dbReference>
<comment type="function">
    <text evidence="5">Involved in formation and maintenance of cell shape.</text>
</comment>
<dbReference type="AlphaFoldDB" id="A0AAW9R8R7"/>
<proteinExistence type="inferred from homology"/>
<dbReference type="InterPro" id="IPR042175">
    <property type="entry name" value="Cell/Rod_MreC_2"/>
</dbReference>
<reference evidence="8 9" key="1">
    <citation type="journal article" date="2016" name="Antonie Van Leeuwenhoek">
        <title>Denitratimonas tolerans gen. nov., sp. nov., a denitrifying bacterium isolated from a bioreactor for tannery wastewater treatment.</title>
        <authorList>
            <person name="Han S.I."/>
            <person name="Kim J.O."/>
            <person name="Lee Y.R."/>
            <person name="Ekpeghere K.I."/>
            <person name="Koh S.C."/>
            <person name="Whang K.S."/>
        </authorList>
    </citation>
    <scope>NUCLEOTIDE SEQUENCE [LARGE SCALE GENOMIC DNA]</scope>
    <source>
        <strain evidence="8 9">KACC 17565</strain>
    </source>
</reference>
<protein>
    <recommendedName>
        <fullName evidence="2 5">Cell shape-determining protein MreC</fullName>
    </recommendedName>
    <alternativeName>
        <fullName evidence="4 5">Cell shape protein MreC</fullName>
    </alternativeName>
</protein>
<evidence type="ECO:0000256" key="1">
    <source>
        <dbReference type="ARBA" id="ARBA00009369"/>
    </source>
</evidence>
<keyword evidence="3 5" id="KW-0133">Cell shape</keyword>
<dbReference type="EMBL" id="JBBDHC010000016">
    <property type="protein sequence ID" value="MEJ1250213.1"/>
    <property type="molecule type" value="Genomic_DNA"/>
</dbReference>
<dbReference type="PIRSF" id="PIRSF038471">
    <property type="entry name" value="MreC"/>
    <property type="match status" value="1"/>
</dbReference>